<protein>
    <submittedName>
        <fullName evidence="2">Uncharacterized protein</fullName>
    </submittedName>
</protein>
<sequence>MSNIGLFRPDILFSQTENANKTYLQKERESRLKKEEESLMQEFEKSLKLNTSEQKTEDKEIVKLKKLYNQVHYHNKKKLQILDDLKTTAKFLKKKATDASEMNPSLSFVSGSLKDMQSTLYSKNQVYISEQQELIERLKDEINKVELQITQERCTTEQLESMQKKEKEDYIYQRERFLDCKAMNKGIDKYTGQIEDTTARAKNELIKANDNVVKLKTEIKKQSSSRVQKIEGIRSKGAHLKKEVEALVHKVAESAIGLEENEMKNEMLKSEYGKLLTEFDQEKQHKQSYANQLEYYTEIFEKIKKIIKESKCLSISPEKVDKFSPKDILKAFENMLSMESRLQIRFIGLAADQYQLRQICDETALELSELKEDPGLSGNIQELRSRTRKLTKNETFEVETYTGLLVSLDTINSVSKEELIGKYEQIIVFSLKFFYQLAWRVKKQLELIKEQCYGHPEVLQDYILHIPSMFKDVQTESTPRPNKNDKRNTVIILPANANKRKQSTFASSPITRDFSLKPEETISSIKFQNLNKTDLQDLYLGIFPGFPTIAQSFVSGILENTIMRYFLDNETIYQYLRDCRDQYSGQLSAIVNLSQLSVLAHRNLKKQLTTTLEALSGLLINTTAADKEISAIIDSKSMTMEQQILLIAKLRENEKGLIVPNIADIKNFSDLVKLILLHKFQNIPKQKATLKEEYDAFVQRFQINEVKFNSVENTEDLVGKSDEESFEKTSSEVSTYRNQQTIDEESAIKTKSPRAFMKSKQHKPRMLNFATVPILPKIEGKKDLIKEMKRIENSLINVKKNALGISKAEEDTGISDDSFTDERKLPLISPKSEGRSFFLLKNK</sequence>
<dbReference type="Proteomes" id="UP001162131">
    <property type="component" value="Unassembled WGS sequence"/>
</dbReference>
<keyword evidence="3" id="KW-1185">Reference proteome</keyword>
<comment type="caution">
    <text evidence="2">The sequence shown here is derived from an EMBL/GenBank/DDBJ whole genome shotgun (WGS) entry which is preliminary data.</text>
</comment>
<gene>
    <name evidence="2" type="ORF">BSTOLATCC_MIC57197</name>
</gene>
<feature type="coiled-coil region" evidence="1">
    <location>
        <begin position="128"/>
        <end position="155"/>
    </location>
</feature>
<dbReference type="AlphaFoldDB" id="A0AAU9K4H4"/>
<evidence type="ECO:0000313" key="2">
    <source>
        <dbReference type="EMBL" id="CAG9332911.1"/>
    </source>
</evidence>
<evidence type="ECO:0000313" key="3">
    <source>
        <dbReference type="Proteomes" id="UP001162131"/>
    </source>
</evidence>
<dbReference type="EMBL" id="CAJZBQ010000055">
    <property type="protein sequence ID" value="CAG9332911.1"/>
    <property type="molecule type" value="Genomic_DNA"/>
</dbReference>
<name>A0AAU9K4H4_9CILI</name>
<organism evidence="2 3">
    <name type="scientific">Blepharisma stoltei</name>
    <dbReference type="NCBI Taxonomy" id="1481888"/>
    <lineage>
        <taxon>Eukaryota</taxon>
        <taxon>Sar</taxon>
        <taxon>Alveolata</taxon>
        <taxon>Ciliophora</taxon>
        <taxon>Postciliodesmatophora</taxon>
        <taxon>Heterotrichea</taxon>
        <taxon>Heterotrichida</taxon>
        <taxon>Blepharismidae</taxon>
        <taxon>Blepharisma</taxon>
    </lineage>
</organism>
<evidence type="ECO:0000256" key="1">
    <source>
        <dbReference type="SAM" id="Coils"/>
    </source>
</evidence>
<accession>A0AAU9K4H4</accession>
<proteinExistence type="predicted"/>
<keyword evidence="1" id="KW-0175">Coiled coil</keyword>
<reference evidence="2" key="1">
    <citation type="submission" date="2021-09" db="EMBL/GenBank/DDBJ databases">
        <authorList>
            <consortium name="AG Swart"/>
            <person name="Singh M."/>
            <person name="Singh A."/>
            <person name="Seah K."/>
            <person name="Emmerich C."/>
        </authorList>
    </citation>
    <scope>NUCLEOTIDE SEQUENCE</scope>
    <source>
        <strain evidence="2">ATCC30299</strain>
    </source>
</reference>